<sequence>GETRRRGTFEFLRNQNLVDLIEPFIGPEITCNAVSHVRPKMPSTDVIFHQDAVFTTQEAQGILQVTVWIPLVESTEENGCLQVQPRVHQRRMVYWRYGQDLPQTERVSLPMQKGDVLFVHKLTPHGSGPNNTNAVRWSMDLRYQKTGEPSPRPEWPSLVARSRRDPASETVYEDWRDQWAAGLEKTPKQIHYERPNKPLPFTGEMFLK</sequence>
<keyword evidence="1" id="KW-0223">Dioxygenase</keyword>
<feature type="non-terminal residue" evidence="1">
    <location>
        <position position="1"/>
    </location>
</feature>
<dbReference type="Gene3D" id="2.60.120.620">
    <property type="entry name" value="q2cbj1_9rhob like domain"/>
    <property type="match status" value="1"/>
</dbReference>
<dbReference type="SUPFAM" id="SSF51197">
    <property type="entry name" value="Clavaminate synthase-like"/>
    <property type="match status" value="1"/>
</dbReference>
<dbReference type="EMBL" id="VXRG01000163">
    <property type="protein sequence ID" value="MXY95608.1"/>
    <property type="molecule type" value="Genomic_DNA"/>
</dbReference>
<proteinExistence type="predicted"/>
<keyword evidence="1" id="KW-0560">Oxidoreductase</keyword>
<protein>
    <submittedName>
        <fullName evidence="1">Phytanoyl-CoA dioxygenase family protein</fullName>
    </submittedName>
</protein>
<dbReference type="PANTHER" id="PTHR20883">
    <property type="entry name" value="PHYTANOYL-COA DIOXYGENASE DOMAIN CONTAINING 1"/>
    <property type="match status" value="1"/>
</dbReference>
<gene>
    <name evidence="1" type="ORF">F4Y42_19395</name>
</gene>
<comment type="caution">
    <text evidence="1">The sequence shown here is derived from an EMBL/GenBank/DDBJ whole genome shotgun (WGS) entry which is preliminary data.</text>
</comment>
<dbReference type="GO" id="GO:0005506">
    <property type="term" value="F:iron ion binding"/>
    <property type="evidence" value="ECO:0007669"/>
    <property type="project" value="UniProtKB-ARBA"/>
</dbReference>
<name>A0A6B0Z1T3_9CHLR</name>
<dbReference type="InterPro" id="IPR008775">
    <property type="entry name" value="Phytyl_CoA_dOase-like"/>
</dbReference>
<accession>A0A6B0Z1T3</accession>
<organism evidence="1">
    <name type="scientific">Caldilineaceae bacterium SB0664_bin_27</name>
    <dbReference type="NCBI Taxonomy" id="2605260"/>
    <lineage>
        <taxon>Bacteria</taxon>
        <taxon>Bacillati</taxon>
        <taxon>Chloroflexota</taxon>
        <taxon>Caldilineae</taxon>
        <taxon>Caldilineales</taxon>
        <taxon>Caldilineaceae</taxon>
    </lineage>
</organism>
<evidence type="ECO:0000313" key="1">
    <source>
        <dbReference type="EMBL" id="MXY95608.1"/>
    </source>
</evidence>
<reference evidence="1" key="1">
    <citation type="submission" date="2019-09" db="EMBL/GenBank/DDBJ databases">
        <title>Characterisation of the sponge microbiome using genome-centric metagenomics.</title>
        <authorList>
            <person name="Engelberts J.P."/>
            <person name="Robbins S.J."/>
            <person name="De Goeij J.M."/>
            <person name="Aranda M."/>
            <person name="Bell S.C."/>
            <person name="Webster N.S."/>
        </authorList>
    </citation>
    <scope>NUCLEOTIDE SEQUENCE</scope>
    <source>
        <strain evidence="1">SB0664_bin_27</strain>
    </source>
</reference>
<dbReference type="Pfam" id="PF05721">
    <property type="entry name" value="PhyH"/>
    <property type="match status" value="1"/>
</dbReference>
<dbReference type="GO" id="GO:0016706">
    <property type="term" value="F:2-oxoglutarate-dependent dioxygenase activity"/>
    <property type="evidence" value="ECO:0007669"/>
    <property type="project" value="UniProtKB-ARBA"/>
</dbReference>
<dbReference type="PANTHER" id="PTHR20883:SF14">
    <property type="entry name" value="PHYTANOYL-COA DIOXYGENASE"/>
    <property type="match status" value="1"/>
</dbReference>
<dbReference type="AlphaFoldDB" id="A0A6B0Z1T3"/>